<feature type="compositionally biased region" description="Low complexity" evidence="1">
    <location>
        <begin position="102"/>
        <end position="121"/>
    </location>
</feature>
<sequence length="180" mass="20142">MTSPITITKILAGKKKFKTYSLGLPFIPTLVKVKPNKLHLTIRQNQYIRPKKFKMDGSLPLKVPTILMAKRNPYDPPPKDVEINADISLGSGKYGKTKSDYSSSSAASEPIIESIPQQQQSPPRPPIEIPLPFPMEMPQTQTTNVEFDDNVGQPRLPPPINPNEQRLLLQHSSDSNQQFS</sequence>
<dbReference type="OrthoDB" id="6516959at2759"/>
<dbReference type="Proteomes" id="UP000194236">
    <property type="component" value="Unassembled WGS sequence"/>
</dbReference>
<dbReference type="EMBL" id="MUJZ01040376">
    <property type="protein sequence ID" value="OTF75786.1"/>
    <property type="molecule type" value="Genomic_DNA"/>
</dbReference>
<evidence type="ECO:0000313" key="2">
    <source>
        <dbReference type="EMBL" id="OTF75786.1"/>
    </source>
</evidence>
<dbReference type="AlphaFoldDB" id="A0A1Y3B850"/>
<proteinExistence type="predicted"/>
<name>A0A1Y3B850_EURMA</name>
<protein>
    <submittedName>
        <fullName evidence="2">Uncharacterized protein</fullName>
    </submittedName>
</protein>
<accession>A0A1Y3B850</accession>
<organism evidence="2 3">
    <name type="scientific">Euroglyphus maynei</name>
    <name type="common">Mayne's house dust mite</name>
    <dbReference type="NCBI Taxonomy" id="6958"/>
    <lineage>
        <taxon>Eukaryota</taxon>
        <taxon>Metazoa</taxon>
        <taxon>Ecdysozoa</taxon>
        <taxon>Arthropoda</taxon>
        <taxon>Chelicerata</taxon>
        <taxon>Arachnida</taxon>
        <taxon>Acari</taxon>
        <taxon>Acariformes</taxon>
        <taxon>Sarcoptiformes</taxon>
        <taxon>Astigmata</taxon>
        <taxon>Psoroptidia</taxon>
        <taxon>Analgoidea</taxon>
        <taxon>Pyroglyphidae</taxon>
        <taxon>Pyroglyphinae</taxon>
        <taxon>Euroglyphus</taxon>
    </lineage>
</organism>
<evidence type="ECO:0000256" key="1">
    <source>
        <dbReference type="SAM" id="MobiDB-lite"/>
    </source>
</evidence>
<feature type="compositionally biased region" description="Polar residues" evidence="1">
    <location>
        <begin position="170"/>
        <end position="180"/>
    </location>
</feature>
<feature type="compositionally biased region" description="Pro residues" evidence="1">
    <location>
        <begin position="122"/>
        <end position="135"/>
    </location>
</feature>
<feature type="non-terminal residue" evidence="2">
    <location>
        <position position="180"/>
    </location>
</feature>
<keyword evidence="3" id="KW-1185">Reference proteome</keyword>
<feature type="region of interest" description="Disordered" evidence="1">
    <location>
        <begin position="72"/>
        <end position="180"/>
    </location>
</feature>
<comment type="caution">
    <text evidence="2">The sequence shown here is derived from an EMBL/GenBank/DDBJ whole genome shotgun (WGS) entry which is preliminary data.</text>
</comment>
<reference evidence="2 3" key="1">
    <citation type="submission" date="2017-03" db="EMBL/GenBank/DDBJ databases">
        <title>Genome Survey of Euroglyphus maynei.</title>
        <authorList>
            <person name="Arlian L.G."/>
            <person name="Morgan M.S."/>
            <person name="Rider S.D."/>
        </authorList>
    </citation>
    <scope>NUCLEOTIDE SEQUENCE [LARGE SCALE GENOMIC DNA]</scope>
    <source>
        <strain evidence="2">Arlian Lab</strain>
        <tissue evidence="2">Whole body</tissue>
    </source>
</reference>
<gene>
    <name evidence="2" type="ORF">BLA29_007894</name>
</gene>
<evidence type="ECO:0000313" key="3">
    <source>
        <dbReference type="Proteomes" id="UP000194236"/>
    </source>
</evidence>